<dbReference type="CDD" id="cd04301">
    <property type="entry name" value="NAT_SF"/>
    <property type="match status" value="1"/>
</dbReference>
<evidence type="ECO:0000313" key="3">
    <source>
        <dbReference type="Proteomes" id="UP000317550"/>
    </source>
</evidence>
<dbReference type="EMBL" id="CP041730">
    <property type="protein sequence ID" value="QDQ28391.1"/>
    <property type="molecule type" value="Genomic_DNA"/>
</dbReference>
<dbReference type="Gene3D" id="3.40.630.30">
    <property type="match status" value="1"/>
</dbReference>
<dbReference type="RefSeq" id="WP_144279774.1">
    <property type="nucleotide sequence ID" value="NZ_CP041730.1"/>
</dbReference>
<reference evidence="3" key="1">
    <citation type="submission" date="2019-07" db="EMBL/GenBank/DDBJ databases">
        <title>Chitinimonas sp. nov., isolated from Ny-Alesund, arctica soil.</title>
        <authorList>
            <person name="Xu Q."/>
            <person name="Peng F."/>
        </authorList>
    </citation>
    <scope>NUCLEOTIDE SEQUENCE [LARGE SCALE GENOMIC DNA]</scope>
    <source>
        <strain evidence="3">R3-44</strain>
    </source>
</reference>
<evidence type="ECO:0000313" key="2">
    <source>
        <dbReference type="EMBL" id="QDQ28391.1"/>
    </source>
</evidence>
<dbReference type="InterPro" id="IPR000182">
    <property type="entry name" value="GNAT_dom"/>
</dbReference>
<dbReference type="Pfam" id="PF00583">
    <property type="entry name" value="Acetyltransf_1"/>
    <property type="match status" value="1"/>
</dbReference>
<proteinExistence type="predicted"/>
<organism evidence="2 3">
    <name type="scientific">Chitinimonas arctica</name>
    <dbReference type="NCBI Taxonomy" id="2594795"/>
    <lineage>
        <taxon>Bacteria</taxon>
        <taxon>Pseudomonadati</taxon>
        <taxon>Pseudomonadota</taxon>
        <taxon>Betaproteobacteria</taxon>
        <taxon>Neisseriales</taxon>
        <taxon>Chitinibacteraceae</taxon>
        <taxon>Chitinimonas</taxon>
    </lineage>
</organism>
<name>A0A516SJQ3_9NEIS</name>
<dbReference type="OrthoDB" id="4119890at2"/>
<protein>
    <submittedName>
        <fullName evidence="2">GNAT family N-acetyltransferase</fullName>
    </submittedName>
</protein>
<keyword evidence="2" id="KW-0808">Transferase</keyword>
<dbReference type="KEGG" id="cari:FNU76_19660"/>
<dbReference type="AlphaFoldDB" id="A0A516SJQ3"/>
<evidence type="ECO:0000259" key="1">
    <source>
        <dbReference type="Pfam" id="PF00583"/>
    </source>
</evidence>
<feature type="domain" description="N-acetyltransferase" evidence="1">
    <location>
        <begin position="56"/>
        <end position="138"/>
    </location>
</feature>
<accession>A0A516SJQ3</accession>
<dbReference type="InterPro" id="IPR016181">
    <property type="entry name" value="Acyl_CoA_acyltransferase"/>
</dbReference>
<gene>
    <name evidence="2" type="ORF">FNU76_19660</name>
</gene>
<keyword evidence="3" id="KW-1185">Reference proteome</keyword>
<sequence>MPNSEANLVCRLQLADLPAIQAHLLALDGTDRLQRFSSPASDETIVAYVRRLDFTQDALFGVWREIDCRLVLAGLTHLAIDPANRMAELGVSVATDQRRRGIAGRMLQRAILHARNVGVEEVAMYFLPYNTELIELAKTLSMKLSAGEGQGTAKLRPATADFVSFAGEMVESWSELAGRSLRDWSGGTLAASETLKRLGSPP</sequence>
<dbReference type="GO" id="GO:0016747">
    <property type="term" value="F:acyltransferase activity, transferring groups other than amino-acyl groups"/>
    <property type="evidence" value="ECO:0007669"/>
    <property type="project" value="InterPro"/>
</dbReference>
<dbReference type="Proteomes" id="UP000317550">
    <property type="component" value="Chromosome"/>
</dbReference>
<dbReference type="SUPFAM" id="SSF55729">
    <property type="entry name" value="Acyl-CoA N-acyltransferases (Nat)"/>
    <property type="match status" value="1"/>
</dbReference>